<feature type="domain" description="RNase H type-1" evidence="1">
    <location>
        <begin position="47"/>
        <end position="166"/>
    </location>
</feature>
<evidence type="ECO:0000313" key="3">
    <source>
        <dbReference type="Proteomes" id="UP000828251"/>
    </source>
</evidence>
<dbReference type="SUPFAM" id="SSF53098">
    <property type="entry name" value="Ribonuclease H-like"/>
    <property type="match status" value="1"/>
</dbReference>
<dbReference type="GO" id="GO:0004523">
    <property type="term" value="F:RNA-DNA hybrid ribonuclease activity"/>
    <property type="evidence" value="ECO:0007669"/>
    <property type="project" value="InterPro"/>
</dbReference>
<dbReference type="Pfam" id="PF13456">
    <property type="entry name" value="RVT_3"/>
    <property type="match status" value="1"/>
</dbReference>
<dbReference type="EMBL" id="JAIQCV010000010">
    <property type="protein sequence ID" value="KAH1057472.1"/>
    <property type="molecule type" value="Genomic_DNA"/>
</dbReference>
<dbReference type="Proteomes" id="UP000828251">
    <property type="component" value="Unassembled WGS sequence"/>
</dbReference>
<gene>
    <name evidence="2" type="ORF">J1N35_035537</name>
</gene>
<dbReference type="InterPro" id="IPR044730">
    <property type="entry name" value="RNase_H-like_dom_plant"/>
</dbReference>
<name>A0A9D3ZRK5_9ROSI</name>
<dbReference type="InterPro" id="IPR052929">
    <property type="entry name" value="RNase_H-like_EbsB-rel"/>
</dbReference>
<dbReference type="Gene3D" id="3.30.420.10">
    <property type="entry name" value="Ribonuclease H-like superfamily/Ribonuclease H"/>
    <property type="match status" value="1"/>
</dbReference>
<dbReference type="PANTHER" id="PTHR47074:SF61">
    <property type="entry name" value="RNASE H TYPE-1 DOMAIN-CONTAINING PROTEIN"/>
    <property type="match status" value="1"/>
</dbReference>
<sequence>MSQEMKIVAFIKAYSAEISVLGECSNYVNRVNETKWEPPDDSIIKINFEASFNQQMKRSVSGIVARNKEGLVMAACTFPWEIVPDPVTAKARACLQALIMAEEVGFRDICVEGDPLSVIRKVNSLEEDRSNISSLIKEINGRSPKFRRLSFRHIPREANRAAHEMAVEGGRHVDPEYWIEEVPQAVERLVNQDRR</sequence>
<dbReference type="CDD" id="cd06222">
    <property type="entry name" value="RNase_H_like"/>
    <property type="match status" value="1"/>
</dbReference>
<proteinExistence type="predicted"/>
<dbReference type="InterPro" id="IPR012337">
    <property type="entry name" value="RNaseH-like_sf"/>
</dbReference>
<dbReference type="AlphaFoldDB" id="A0A9D3ZRK5"/>
<keyword evidence="3" id="KW-1185">Reference proteome</keyword>
<evidence type="ECO:0000313" key="2">
    <source>
        <dbReference type="EMBL" id="KAH1057472.1"/>
    </source>
</evidence>
<dbReference type="GO" id="GO:0003676">
    <property type="term" value="F:nucleic acid binding"/>
    <property type="evidence" value="ECO:0007669"/>
    <property type="project" value="InterPro"/>
</dbReference>
<dbReference type="OrthoDB" id="1748820at2759"/>
<organism evidence="2 3">
    <name type="scientific">Gossypium stocksii</name>
    <dbReference type="NCBI Taxonomy" id="47602"/>
    <lineage>
        <taxon>Eukaryota</taxon>
        <taxon>Viridiplantae</taxon>
        <taxon>Streptophyta</taxon>
        <taxon>Embryophyta</taxon>
        <taxon>Tracheophyta</taxon>
        <taxon>Spermatophyta</taxon>
        <taxon>Magnoliopsida</taxon>
        <taxon>eudicotyledons</taxon>
        <taxon>Gunneridae</taxon>
        <taxon>Pentapetalae</taxon>
        <taxon>rosids</taxon>
        <taxon>malvids</taxon>
        <taxon>Malvales</taxon>
        <taxon>Malvaceae</taxon>
        <taxon>Malvoideae</taxon>
        <taxon>Gossypium</taxon>
    </lineage>
</organism>
<dbReference type="InterPro" id="IPR002156">
    <property type="entry name" value="RNaseH_domain"/>
</dbReference>
<protein>
    <recommendedName>
        <fullName evidence="1">RNase H type-1 domain-containing protein</fullName>
    </recommendedName>
</protein>
<comment type="caution">
    <text evidence="2">The sequence shown here is derived from an EMBL/GenBank/DDBJ whole genome shotgun (WGS) entry which is preliminary data.</text>
</comment>
<dbReference type="InterPro" id="IPR036397">
    <property type="entry name" value="RNaseH_sf"/>
</dbReference>
<evidence type="ECO:0000259" key="1">
    <source>
        <dbReference type="Pfam" id="PF13456"/>
    </source>
</evidence>
<reference evidence="2 3" key="1">
    <citation type="journal article" date="2021" name="Plant Biotechnol. J.">
        <title>Multi-omics assisted identification of the key and species-specific regulatory components of drought-tolerant mechanisms in Gossypium stocksii.</title>
        <authorList>
            <person name="Yu D."/>
            <person name="Ke L."/>
            <person name="Zhang D."/>
            <person name="Wu Y."/>
            <person name="Sun Y."/>
            <person name="Mei J."/>
            <person name="Sun J."/>
            <person name="Sun Y."/>
        </authorList>
    </citation>
    <scope>NUCLEOTIDE SEQUENCE [LARGE SCALE GENOMIC DNA]</scope>
    <source>
        <strain evidence="3">cv. E1</strain>
        <tissue evidence="2">Leaf</tissue>
    </source>
</reference>
<accession>A0A9D3ZRK5</accession>
<dbReference type="PANTHER" id="PTHR47074">
    <property type="entry name" value="BNAC02G40300D PROTEIN"/>
    <property type="match status" value="1"/>
</dbReference>